<feature type="transmembrane region" description="Helical" evidence="16">
    <location>
        <begin position="234"/>
        <end position="255"/>
    </location>
</feature>
<keyword evidence="9" id="KW-0249">Electron transport</keyword>
<feature type="transmembrane region" description="Helical" evidence="16">
    <location>
        <begin position="157"/>
        <end position="180"/>
    </location>
</feature>
<comment type="caution">
    <text evidence="19">The sequence shown here is derived from an EMBL/GenBank/DDBJ whole genome shotgun (WGS) entry which is preliminary data.</text>
</comment>
<feature type="signal peptide" evidence="17">
    <location>
        <begin position="1"/>
        <end position="19"/>
    </location>
</feature>
<evidence type="ECO:0000256" key="17">
    <source>
        <dbReference type="SAM" id="SignalP"/>
    </source>
</evidence>
<dbReference type="CDD" id="cd06186">
    <property type="entry name" value="NOX_Duox_like_FAD_NADP"/>
    <property type="match status" value="1"/>
</dbReference>
<keyword evidence="12" id="KW-0406">Ion transport</keyword>
<dbReference type="Pfam" id="PF08022">
    <property type="entry name" value="FAD_binding_8"/>
    <property type="match status" value="1"/>
</dbReference>
<evidence type="ECO:0000256" key="10">
    <source>
        <dbReference type="ARBA" id="ARBA00022989"/>
    </source>
</evidence>
<gene>
    <name evidence="19" type="primary">CFL1_33</name>
    <name evidence="19" type="ORF">Cantr_10177</name>
</gene>
<proteinExistence type="inferred from homology"/>
<dbReference type="GO" id="GO:0015677">
    <property type="term" value="P:copper ion import"/>
    <property type="evidence" value="ECO:0007669"/>
    <property type="project" value="TreeGrafter"/>
</dbReference>
<dbReference type="GO" id="GO:0005886">
    <property type="term" value="C:plasma membrane"/>
    <property type="evidence" value="ECO:0007669"/>
    <property type="project" value="UniProtKB-SubCell"/>
</dbReference>
<evidence type="ECO:0000256" key="3">
    <source>
        <dbReference type="ARBA" id="ARBA00012668"/>
    </source>
</evidence>
<evidence type="ECO:0000256" key="5">
    <source>
        <dbReference type="ARBA" id="ARBA00022475"/>
    </source>
</evidence>
<keyword evidence="8" id="KW-0274">FAD</keyword>
<evidence type="ECO:0000313" key="19">
    <source>
        <dbReference type="EMBL" id="RCK63093.1"/>
    </source>
</evidence>
<dbReference type="PANTHER" id="PTHR32361">
    <property type="entry name" value="FERRIC/CUPRIC REDUCTASE TRANSMEMBRANE COMPONENT"/>
    <property type="match status" value="1"/>
</dbReference>
<feature type="chain" id="PRO_5016753790" description="ferric-chelate reductase (NADPH)" evidence="17">
    <location>
        <begin position="20"/>
        <end position="695"/>
    </location>
</feature>
<comment type="subcellular location">
    <subcellularLocation>
        <location evidence="1">Cell membrane</location>
        <topology evidence="1">Multi-pass membrane protein</topology>
    </subcellularLocation>
</comment>
<dbReference type="PROSITE" id="PS51384">
    <property type="entry name" value="FAD_FR"/>
    <property type="match status" value="1"/>
</dbReference>
<keyword evidence="7 16" id="KW-0812">Transmembrane</keyword>
<comment type="similarity">
    <text evidence="2">Belongs to the ferric reductase (FRE) family.</text>
</comment>
<feature type="transmembrane region" description="Helical" evidence="16">
    <location>
        <begin position="344"/>
        <end position="367"/>
    </location>
</feature>
<evidence type="ECO:0000256" key="7">
    <source>
        <dbReference type="ARBA" id="ARBA00022692"/>
    </source>
</evidence>
<dbReference type="InterPro" id="IPR013121">
    <property type="entry name" value="Fe_red_NAD-bd_6"/>
</dbReference>
<dbReference type="AlphaFoldDB" id="A0A367YB47"/>
<evidence type="ECO:0000256" key="1">
    <source>
        <dbReference type="ARBA" id="ARBA00004651"/>
    </source>
</evidence>
<organism evidence="19 20">
    <name type="scientific">Candida viswanathii</name>
    <dbReference type="NCBI Taxonomy" id="5486"/>
    <lineage>
        <taxon>Eukaryota</taxon>
        <taxon>Fungi</taxon>
        <taxon>Dikarya</taxon>
        <taxon>Ascomycota</taxon>
        <taxon>Saccharomycotina</taxon>
        <taxon>Pichiomycetes</taxon>
        <taxon>Debaryomycetaceae</taxon>
        <taxon>Candida/Lodderomyces clade</taxon>
        <taxon>Candida</taxon>
    </lineage>
</organism>
<dbReference type="PANTHER" id="PTHR32361:SF9">
    <property type="entry name" value="FERRIC REDUCTASE TRANSMEMBRANE COMPONENT 3-RELATED"/>
    <property type="match status" value="1"/>
</dbReference>
<reference evidence="19 20" key="1">
    <citation type="submission" date="2018-06" db="EMBL/GenBank/DDBJ databases">
        <title>Whole genome sequencing of Candida tropicalis (genome annotated by CSBL at Korea University).</title>
        <authorList>
            <person name="Ahn J."/>
        </authorList>
    </citation>
    <scope>NUCLEOTIDE SEQUENCE [LARGE SCALE GENOMIC DNA]</scope>
    <source>
        <strain evidence="19 20">ATCC 20962</strain>
    </source>
</reference>
<evidence type="ECO:0000256" key="13">
    <source>
        <dbReference type="ARBA" id="ARBA00023136"/>
    </source>
</evidence>
<evidence type="ECO:0000256" key="6">
    <source>
        <dbReference type="ARBA" id="ARBA00022630"/>
    </source>
</evidence>
<evidence type="ECO:0000313" key="20">
    <source>
        <dbReference type="Proteomes" id="UP000253472"/>
    </source>
</evidence>
<dbReference type="InterPro" id="IPR013112">
    <property type="entry name" value="FAD-bd_8"/>
</dbReference>
<keyword evidence="6" id="KW-0285">Flavoprotein</keyword>
<accession>A0A367YB47</accession>
<feature type="domain" description="FAD-binding FR-type" evidence="18">
    <location>
        <begin position="408"/>
        <end position="526"/>
    </location>
</feature>
<dbReference type="SFLD" id="SFLDG01168">
    <property type="entry name" value="Ferric_reductase_subgroup_(FRE"/>
    <property type="match status" value="1"/>
</dbReference>
<protein>
    <recommendedName>
        <fullName evidence="3">ferric-chelate reductase (NADPH)</fullName>
        <ecNumber evidence="3">1.16.1.9</ecNumber>
    </recommendedName>
</protein>
<evidence type="ECO:0000256" key="15">
    <source>
        <dbReference type="ARBA" id="ARBA00048483"/>
    </source>
</evidence>
<feature type="transmembrane region" description="Helical" evidence="16">
    <location>
        <begin position="374"/>
        <end position="393"/>
    </location>
</feature>
<keyword evidence="5" id="KW-1003">Cell membrane</keyword>
<keyword evidence="11" id="KW-0560">Oxidoreductase</keyword>
<dbReference type="Pfam" id="PF01794">
    <property type="entry name" value="Ferric_reduct"/>
    <property type="match status" value="1"/>
</dbReference>
<dbReference type="OrthoDB" id="167398at2759"/>
<evidence type="ECO:0000256" key="16">
    <source>
        <dbReference type="SAM" id="Phobius"/>
    </source>
</evidence>
<evidence type="ECO:0000256" key="9">
    <source>
        <dbReference type="ARBA" id="ARBA00022982"/>
    </source>
</evidence>
<dbReference type="SUPFAM" id="SSF63380">
    <property type="entry name" value="Riboflavin synthase domain-like"/>
    <property type="match status" value="1"/>
</dbReference>
<dbReference type="GO" id="GO:0006879">
    <property type="term" value="P:intracellular iron ion homeostasis"/>
    <property type="evidence" value="ECO:0007669"/>
    <property type="project" value="TreeGrafter"/>
</dbReference>
<dbReference type="InterPro" id="IPR013130">
    <property type="entry name" value="Fe3_Rdtase_TM_dom"/>
</dbReference>
<evidence type="ECO:0000256" key="4">
    <source>
        <dbReference type="ARBA" id="ARBA00022448"/>
    </source>
</evidence>
<dbReference type="EMBL" id="QLNQ01000024">
    <property type="protein sequence ID" value="RCK63093.1"/>
    <property type="molecule type" value="Genomic_DNA"/>
</dbReference>
<keyword evidence="10 16" id="KW-1133">Transmembrane helix</keyword>
<keyword evidence="17" id="KW-0732">Signal</keyword>
<dbReference type="Gene3D" id="3.40.50.80">
    <property type="entry name" value="Nucleotide-binding domain of ferredoxin-NADP reductase (FNR) module"/>
    <property type="match status" value="1"/>
</dbReference>
<evidence type="ECO:0000256" key="2">
    <source>
        <dbReference type="ARBA" id="ARBA00006278"/>
    </source>
</evidence>
<dbReference type="InterPro" id="IPR039261">
    <property type="entry name" value="FNR_nucleotide-bd"/>
</dbReference>
<sequence length="695" mass="79795">MKFSTLLVVLGYISSFALSSGQGVTLMGVGLVYWACNYQLDDSATYECGELMYTACTCSNKNSLATIAGCMAYNDRNTTAAVKAATKVCLDYGNITLEDGWFEESYQYYLDNAVWPSDIPNYNASEPIEVPIKFNGTEIILYYKAYDRFFGNYDDSFYYGSGALGYWLLVMVIEGVVNWSKVLFPGLIKRLTFAPISWWRSYVSMPATFRKRKAQELPLLKLFDSLIPSRYESLVILGFYAYIIAVHSVKLHYVSEVPIYPTAYKFRLRNIADRTGIIATIMMPLVFLFGGRNNIMQWLTGMSYNQFMTYHRHIARVMVALVIIHSVNFTILEGAYYSEEAKEAYFYWGIIGTIAGGLIWLQAMLYFRRRWYEMFLFIHIVMVAIYIVGTWIHVDDLGYVWYCYASIAPWCFDRVVRLIRLFWFGFPKAQVTLITNDTIKAVIPKPRYWYSVPGGHAFISFFRPSCFWQNHPFTFVDAPTEKNIIVYCKVKGGMTHGLYQYLVKQPNQTASIRVGVEGPYGEPTPARYADTSVFIASGNGIPGIYSEIMYGARKLLSTSPKTQKLIWIIKDYSVLTWFQEELEALKNTNIQTTIYVTKPALNLISDDDKKSDSKDVTDDDRESIKSKLSHIEFRESRPLIEDIVVDEIKESRGSVAFVACGHPSMVDEVRYFTAQNLRNPDHKRVDFYEQLQVWA</sequence>
<keyword evidence="4" id="KW-0813">Transport</keyword>
<dbReference type="InterPro" id="IPR051410">
    <property type="entry name" value="Ferric/Cupric_Reductase"/>
</dbReference>
<comment type="catalytic activity">
    <reaction evidence="15">
        <text>2 a Fe(II)-siderophore + NADP(+) + H(+) = 2 a Fe(III)-siderophore + NADPH</text>
        <dbReference type="Rhea" id="RHEA:28795"/>
        <dbReference type="Rhea" id="RHEA-COMP:11342"/>
        <dbReference type="Rhea" id="RHEA-COMP:11344"/>
        <dbReference type="ChEBI" id="CHEBI:15378"/>
        <dbReference type="ChEBI" id="CHEBI:29033"/>
        <dbReference type="ChEBI" id="CHEBI:29034"/>
        <dbReference type="ChEBI" id="CHEBI:57783"/>
        <dbReference type="ChEBI" id="CHEBI:58349"/>
        <dbReference type="EC" id="1.16.1.9"/>
    </reaction>
</comment>
<dbReference type="Proteomes" id="UP000253472">
    <property type="component" value="Unassembled WGS sequence"/>
</dbReference>
<dbReference type="SUPFAM" id="SSF52343">
    <property type="entry name" value="Ferredoxin reductase-like, C-terminal NADP-linked domain"/>
    <property type="match status" value="1"/>
</dbReference>
<dbReference type="EC" id="1.16.1.9" evidence="3"/>
<dbReference type="Pfam" id="PF08030">
    <property type="entry name" value="NAD_binding_6"/>
    <property type="match status" value="1"/>
</dbReference>
<dbReference type="GO" id="GO:0006826">
    <property type="term" value="P:iron ion transport"/>
    <property type="evidence" value="ECO:0007669"/>
    <property type="project" value="TreeGrafter"/>
</dbReference>
<keyword evidence="20" id="KW-1185">Reference proteome</keyword>
<dbReference type="SFLD" id="SFLDS00052">
    <property type="entry name" value="Ferric_Reductase_Domain"/>
    <property type="match status" value="1"/>
</dbReference>
<dbReference type="GO" id="GO:0052851">
    <property type="term" value="F:ferric-chelate reductase (NADPH) activity"/>
    <property type="evidence" value="ECO:0007669"/>
    <property type="project" value="UniProtKB-EC"/>
</dbReference>
<evidence type="ECO:0000256" key="14">
    <source>
        <dbReference type="ARBA" id="ARBA00023180"/>
    </source>
</evidence>
<evidence type="ECO:0000256" key="8">
    <source>
        <dbReference type="ARBA" id="ARBA00022827"/>
    </source>
</evidence>
<keyword evidence="14" id="KW-0325">Glycoprotein</keyword>
<dbReference type="InterPro" id="IPR017938">
    <property type="entry name" value="Riboflavin_synthase-like_b-brl"/>
</dbReference>
<feature type="transmembrane region" description="Helical" evidence="16">
    <location>
        <begin position="275"/>
        <end position="292"/>
    </location>
</feature>
<dbReference type="InterPro" id="IPR017927">
    <property type="entry name" value="FAD-bd_FR_type"/>
</dbReference>
<evidence type="ECO:0000259" key="18">
    <source>
        <dbReference type="PROSITE" id="PS51384"/>
    </source>
</evidence>
<name>A0A367YB47_9ASCO</name>
<keyword evidence="13 16" id="KW-0472">Membrane</keyword>
<feature type="transmembrane region" description="Helical" evidence="16">
    <location>
        <begin position="313"/>
        <end position="332"/>
    </location>
</feature>
<evidence type="ECO:0000256" key="12">
    <source>
        <dbReference type="ARBA" id="ARBA00023065"/>
    </source>
</evidence>
<evidence type="ECO:0000256" key="11">
    <source>
        <dbReference type="ARBA" id="ARBA00023002"/>
    </source>
</evidence>
<dbReference type="STRING" id="5486.A0A367YB47"/>